<dbReference type="AlphaFoldDB" id="A0A6A6VJ41"/>
<feature type="region of interest" description="Disordered" evidence="1">
    <location>
        <begin position="1"/>
        <end position="23"/>
    </location>
</feature>
<keyword evidence="3" id="KW-1185">Reference proteome</keyword>
<evidence type="ECO:0000313" key="2">
    <source>
        <dbReference type="EMBL" id="KAF2749221.1"/>
    </source>
</evidence>
<evidence type="ECO:0000256" key="1">
    <source>
        <dbReference type="SAM" id="MobiDB-lite"/>
    </source>
</evidence>
<evidence type="ECO:0000313" key="3">
    <source>
        <dbReference type="Proteomes" id="UP000799440"/>
    </source>
</evidence>
<name>A0A6A6VJ41_9PLEO</name>
<feature type="compositionally biased region" description="Basic residues" evidence="1">
    <location>
        <begin position="1"/>
        <end position="15"/>
    </location>
</feature>
<reference evidence="2" key="1">
    <citation type="journal article" date="2020" name="Stud. Mycol.">
        <title>101 Dothideomycetes genomes: a test case for predicting lifestyles and emergence of pathogens.</title>
        <authorList>
            <person name="Haridas S."/>
            <person name="Albert R."/>
            <person name="Binder M."/>
            <person name="Bloem J."/>
            <person name="Labutti K."/>
            <person name="Salamov A."/>
            <person name="Andreopoulos B."/>
            <person name="Baker S."/>
            <person name="Barry K."/>
            <person name="Bills G."/>
            <person name="Bluhm B."/>
            <person name="Cannon C."/>
            <person name="Castanera R."/>
            <person name="Culley D."/>
            <person name="Daum C."/>
            <person name="Ezra D."/>
            <person name="Gonzalez J."/>
            <person name="Henrissat B."/>
            <person name="Kuo A."/>
            <person name="Liang C."/>
            <person name="Lipzen A."/>
            <person name="Lutzoni F."/>
            <person name="Magnuson J."/>
            <person name="Mondo S."/>
            <person name="Nolan M."/>
            <person name="Ohm R."/>
            <person name="Pangilinan J."/>
            <person name="Park H.-J."/>
            <person name="Ramirez L."/>
            <person name="Alfaro M."/>
            <person name="Sun H."/>
            <person name="Tritt A."/>
            <person name="Yoshinaga Y."/>
            <person name="Zwiers L.-H."/>
            <person name="Turgeon B."/>
            <person name="Goodwin S."/>
            <person name="Spatafora J."/>
            <person name="Crous P."/>
            <person name="Grigoriev I."/>
        </authorList>
    </citation>
    <scope>NUCLEOTIDE SEQUENCE</scope>
    <source>
        <strain evidence="2">CBS 119925</strain>
    </source>
</reference>
<organism evidence="2 3">
    <name type="scientific">Sporormia fimetaria CBS 119925</name>
    <dbReference type="NCBI Taxonomy" id="1340428"/>
    <lineage>
        <taxon>Eukaryota</taxon>
        <taxon>Fungi</taxon>
        <taxon>Dikarya</taxon>
        <taxon>Ascomycota</taxon>
        <taxon>Pezizomycotina</taxon>
        <taxon>Dothideomycetes</taxon>
        <taxon>Pleosporomycetidae</taxon>
        <taxon>Pleosporales</taxon>
        <taxon>Sporormiaceae</taxon>
        <taxon>Sporormia</taxon>
    </lineage>
</organism>
<accession>A0A6A6VJ41</accession>
<protein>
    <submittedName>
        <fullName evidence="2">Uncharacterized protein</fullName>
    </submittedName>
</protein>
<sequence>MILHSRCTRNPHPHSHMYDIAPHRGNSKASDAWICSETRAMHQMGLQPFRRTGNRDQLPESPGAICTLQRRASRPAASKCAGRVATICMSRRPCNFPSFHGLQVASLLTCVVLVSRQVAVLLASSSFRISGTNIVGLVPDPIPYGAFQYHALV</sequence>
<dbReference type="Proteomes" id="UP000799440">
    <property type="component" value="Unassembled WGS sequence"/>
</dbReference>
<gene>
    <name evidence="2" type="ORF">M011DRAFT_329603</name>
</gene>
<dbReference type="EMBL" id="MU006567">
    <property type="protein sequence ID" value="KAF2749221.1"/>
    <property type="molecule type" value="Genomic_DNA"/>
</dbReference>
<proteinExistence type="predicted"/>